<keyword evidence="6" id="KW-1185">Reference proteome</keyword>
<dbReference type="AlphaFoldDB" id="A0A3Q3QXU8"/>
<reference evidence="5" key="1">
    <citation type="submission" date="2025-08" db="UniProtKB">
        <authorList>
            <consortium name="Ensembl"/>
        </authorList>
    </citation>
    <scope>IDENTIFICATION</scope>
</reference>
<evidence type="ECO:0000259" key="4">
    <source>
        <dbReference type="Pfam" id="PF03501"/>
    </source>
</evidence>
<dbReference type="Proteomes" id="UP000261600">
    <property type="component" value="Unplaced"/>
</dbReference>
<comment type="similarity">
    <text evidence="1">Belongs to the eukaryotic ribosomal protein eS10 family.</text>
</comment>
<evidence type="ECO:0000313" key="6">
    <source>
        <dbReference type="Proteomes" id="UP000261600"/>
    </source>
</evidence>
<proteinExistence type="inferred from homology"/>
<dbReference type="Pfam" id="PF03501">
    <property type="entry name" value="S10_plectin"/>
    <property type="match status" value="1"/>
</dbReference>
<dbReference type="InterPro" id="IPR005326">
    <property type="entry name" value="Plectin_eS10_N"/>
</dbReference>
<evidence type="ECO:0000256" key="1">
    <source>
        <dbReference type="ARBA" id="ARBA00007278"/>
    </source>
</evidence>
<dbReference type="Ensembl" id="ENSMALT00000022802.1">
    <property type="protein sequence ID" value="ENSMALP00000022376.1"/>
    <property type="gene ID" value="ENSMALG00000015614.1"/>
</dbReference>
<dbReference type="InterPro" id="IPR037447">
    <property type="entry name" value="Ribosomal_eS10"/>
</dbReference>
<dbReference type="Gene3D" id="1.10.10.10">
    <property type="entry name" value="Winged helix-like DNA-binding domain superfamily/Winged helix DNA-binding domain"/>
    <property type="match status" value="1"/>
</dbReference>
<dbReference type="GO" id="GO:0003735">
    <property type="term" value="F:structural constituent of ribosome"/>
    <property type="evidence" value="ECO:0007669"/>
    <property type="project" value="TreeGrafter"/>
</dbReference>
<keyword evidence="3" id="KW-0687">Ribonucleoprotein</keyword>
<name>A0A3Q3QXU8_MONAL</name>
<accession>A0A3Q3QXU8</accession>
<dbReference type="PANTHER" id="PTHR12146">
    <property type="entry name" value="40S RIBOSOMAL PROTEIN S10"/>
    <property type="match status" value="1"/>
</dbReference>
<dbReference type="GO" id="GO:0022627">
    <property type="term" value="C:cytosolic small ribosomal subunit"/>
    <property type="evidence" value="ECO:0007669"/>
    <property type="project" value="TreeGrafter"/>
</dbReference>
<organism evidence="5 6">
    <name type="scientific">Monopterus albus</name>
    <name type="common">Swamp eel</name>
    <dbReference type="NCBI Taxonomy" id="43700"/>
    <lineage>
        <taxon>Eukaryota</taxon>
        <taxon>Metazoa</taxon>
        <taxon>Chordata</taxon>
        <taxon>Craniata</taxon>
        <taxon>Vertebrata</taxon>
        <taxon>Euteleostomi</taxon>
        <taxon>Actinopterygii</taxon>
        <taxon>Neopterygii</taxon>
        <taxon>Teleostei</taxon>
        <taxon>Neoteleostei</taxon>
        <taxon>Acanthomorphata</taxon>
        <taxon>Anabantaria</taxon>
        <taxon>Synbranchiformes</taxon>
        <taxon>Synbranchidae</taxon>
        <taxon>Monopterus</taxon>
    </lineage>
</organism>
<reference evidence="5" key="2">
    <citation type="submission" date="2025-09" db="UniProtKB">
        <authorList>
            <consortium name="Ensembl"/>
        </authorList>
    </citation>
    <scope>IDENTIFICATION</scope>
</reference>
<evidence type="ECO:0000256" key="3">
    <source>
        <dbReference type="ARBA" id="ARBA00023274"/>
    </source>
</evidence>
<dbReference type="PANTHER" id="PTHR12146:SF25">
    <property type="entry name" value="PLECTIN_ES10 N-TERMINAL DOMAIN-CONTAINING PROTEIN"/>
    <property type="match status" value="1"/>
</dbReference>
<protein>
    <recommendedName>
        <fullName evidence="4">Plectin/eS10 N-terminal domain-containing protein</fullName>
    </recommendedName>
</protein>
<dbReference type="InterPro" id="IPR036388">
    <property type="entry name" value="WH-like_DNA-bd_sf"/>
</dbReference>
<feature type="domain" description="Plectin/eS10 N-terminal" evidence="4">
    <location>
        <begin position="6"/>
        <end position="93"/>
    </location>
</feature>
<evidence type="ECO:0000256" key="2">
    <source>
        <dbReference type="ARBA" id="ARBA00022980"/>
    </source>
</evidence>
<keyword evidence="2" id="KW-0689">Ribosomal protein</keyword>
<dbReference type="STRING" id="43700.ENSMALP00000022376"/>
<evidence type="ECO:0000313" key="5">
    <source>
        <dbReference type="Ensembl" id="ENSMALP00000022376.1"/>
    </source>
</evidence>
<sequence>MLMSLADLRAIYELLFKDGVIVAKKDKRPQSMHPGVKVVSNLKVICAMGSLRSKGCVRETFAWKHAYYYLTNKGIAYLRDYLHLPPEIMPAPLQGVHCSASSFCNPAHGFHPAVLESPTNEVKLARLFSFHFPAVPLVLSFFLPFNTPPWFSSEHNVVRSD</sequence>
<dbReference type="GO" id="GO:0003723">
    <property type="term" value="F:RNA binding"/>
    <property type="evidence" value="ECO:0007669"/>
    <property type="project" value="TreeGrafter"/>
</dbReference>